<keyword evidence="3" id="KW-1185">Reference proteome</keyword>
<dbReference type="Proteomes" id="UP000304941">
    <property type="component" value="Unassembled WGS sequence"/>
</dbReference>
<dbReference type="Pfam" id="PF10593">
    <property type="entry name" value="Z1"/>
    <property type="match status" value="1"/>
</dbReference>
<dbReference type="GO" id="GO:0004519">
    <property type="term" value="F:endonuclease activity"/>
    <property type="evidence" value="ECO:0007669"/>
    <property type="project" value="UniProtKB-KW"/>
</dbReference>
<dbReference type="RefSeq" id="WP_138450692.1">
    <property type="nucleotide sequence ID" value="NZ_VBVZ01000113.1"/>
</dbReference>
<accession>A0ABY2U777</accession>
<proteinExistence type="predicted"/>
<keyword evidence="2" id="KW-0540">Nuclease</keyword>
<keyword evidence="2" id="KW-0255">Endonuclease</keyword>
<feature type="domain" description="Putative endonuclease Z1" evidence="1">
    <location>
        <begin position="435"/>
        <end position="672"/>
    </location>
</feature>
<reference evidence="2 3" key="1">
    <citation type="submission" date="2019-05" db="EMBL/GenBank/DDBJ databases">
        <title>Pseudomonas edaphica sp. nov., isolated from rhizospheric soil of Cistus ladanifer L. in Spain.</title>
        <authorList>
            <person name="Peix A."/>
        </authorList>
    </citation>
    <scope>NUCLEOTIDE SEQUENCE [LARGE SCALE GENOMIC DNA]</scope>
    <source>
        <strain evidence="2 3">RD25</strain>
    </source>
</reference>
<gene>
    <name evidence="2" type="ORF">FEM54_09995</name>
</gene>
<name>A0ABY2U777_9PSED</name>
<comment type="caution">
    <text evidence="2">The sequence shown here is derived from an EMBL/GenBank/DDBJ whole genome shotgun (WGS) entry which is preliminary data.</text>
</comment>
<evidence type="ECO:0000313" key="3">
    <source>
        <dbReference type="Proteomes" id="UP000304941"/>
    </source>
</evidence>
<dbReference type="EMBL" id="VBVZ01000113">
    <property type="protein sequence ID" value="TLG92129.1"/>
    <property type="molecule type" value="Genomic_DNA"/>
</dbReference>
<dbReference type="InterPro" id="IPR018310">
    <property type="entry name" value="Put_endonuclease_Z1-dom"/>
</dbReference>
<organism evidence="2 3">
    <name type="scientific">Pseudomonas edaphica</name>
    <dbReference type="NCBI Taxonomy" id="2006980"/>
    <lineage>
        <taxon>Bacteria</taxon>
        <taxon>Pseudomonadati</taxon>
        <taxon>Pseudomonadota</taxon>
        <taxon>Gammaproteobacteria</taxon>
        <taxon>Pseudomonadales</taxon>
        <taxon>Pseudomonadaceae</taxon>
        <taxon>Pseudomonas</taxon>
    </lineage>
</organism>
<keyword evidence="2" id="KW-0378">Hydrolase</keyword>
<evidence type="ECO:0000259" key="1">
    <source>
        <dbReference type="Pfam" id="PF10593"/>
    </source>
</evidence>
<evidence type="ECO:0000313" key="2">
    <source>
        <dbReference type="EMBL" id="TLG92129.1"/>
    </source>
</evidence>
<sequence length="958" mass="106907">MTEAQNKVFQRVVSVTQTFLVEAMENGSITPTLIAEKVDFVATHMAPGESVDRKEAVAELIRRFSLWIGGASTLSDRTGHKDWLNTARKRDWRYWQRYRDFLESKMSIKAVDALDDATNKILELLEDPLREEGWDRRGLVVGHVQSGKTGNYTGLICKAADAGYKIIIVLAGLHNNLRSQTQIRLEEGFLGYETSAKNDVVRYIGVGENGRDAEIRPNCATNRSDNGDFNTKIAKHLAISPEQRPWLFVVKKNKTVLDRLLRWIRNHVADSKDSDGRPLVSGFPLLLIDDEADHASVDTGDQVVGKDGSVDDEYQPKAINSRIRKILHSFSRKAYVGYTATPFANIFIDRRKATKEEGPDVFPQSFIINISAPSNYIGPARVFGLRAPEGRAGGLPLTREVEDQAAGTEEAGWMPPKHGKNHVPLFNGRDEVPPSLKEAVSVFVLACAVRVLRGQGRRHCSMLIHVTRYTAVQEEVRRQVEELVRGYRQRVERGFDTEKLMAEWRELWESDFVPTSATVAKAMGETDGESHLPEWEDVEGVLADVLGDLVNSVRAINGSAGDVLDYAEREETGLKVIAVGGDKLARGLTLEGLCVSYFVRTTKMYDTLMQMGRWFGYRPGYLDLCRLYTTSDLIEWFGHIADAAEELRQEFDTMAKVHATPENYGMKVQSHPILMVTSPIKMRSAKSLQVSFCGSVLETVAFHRDLSVIERNLVVMERLLEAAGAPKERDAIVRKRGGSDQEWKGFLWDNVPAEHVIEFFSGYLTHPAARKVNSAVLADFVKVMAARGELTSWTIALVGGSDGKDCILCEKYALENMITRSQNPSSKGEHYSIGRLLSPRDESIDLDEDAWMAALNLTIDDRMMDPARRTEETGKDQPKAPSGVFMRQVRGLGAKGVLGHPERGLLLVYPIDPRGAGFPEDAAPIIAFGVSFPASRSTTTVKYEVDHLLWETEYAPAY</sequence>
<protein>
    <submittedName>
        <fullName evidence="2">Endonuclease</fullName>
    </submittedName>
</protein>